<keyword evidence="2" id="KW-1185">Reference proteome</keyword>
<evidence type="ECO:0000313" key="2">
    <source>
        <dbReference type="Proteomes" id="UP000479000"/>
    </source>
</evidence>
<name>A0A6H5GRS8_9HEMI</name>
<protein>
    <submittedName>
        <fullName evidence="1">Uncharacterized protein</fullName>
    </submittedName>
</protein>
<sequence>MMKENELRKNVGRGQLGLKEPTADWLVNVSTYYIMLSECLRVNTVCVKWLRCHWAKFHLVERVAGVGTDGNNGNNPLSISNSLICTIITSKVDES</sequence>
<feature type="non-terminal residue" evidence="1">
    <location>
        <position position="95"/>
    </location>
</feature>
<organism evidence="1 2">
    <name type="scientific">Nesidiocoris tenuis</name>
    <dbReference type="NCBI Taxonomy" id="355587"/>
    <lineage>
        <taxon>Eukaryota</taxon>
        <taxon>Metazoa</taxon>
        <taxon>Ecdysozoa</taxon>
        <taxon>Arthropoda</taxon>
        <taxon>Hexapoda</taxon>
        <taxon>Insecta</taxon>
        <taxon>Pterygota</taxon>
        <taxon>Neoptera</taxon>
        <taxon>Paraneoptera</taxon>
        <taxon>Hemiptera</taxon>
        <taxon>Heteroptera</taxon>
        <taxon>Panheteroptera</taxon>
        <taxon>Cimicomorpha</taxon>
        <taxon>Miridae</taxon>
        <taxon>Dicyphina</taxon>
        <taxon>Nesidiocoris</taxon>
    </lineage>
</organism>
<accession>A0A6H5GRS8</accession>
<gene>
    <name evidence="1" type="ORF">NTEN_LOCUS9776</name>
</gene>
<dbReference type="EMBL" id="CADCXU010014819">
    <property type="protein sequence ID" value="CAB0004299.1"/>
    <property type="molecule type" value="Genomic_DNA"/>
</dbReference>
<dbReference type="Proteomes" id="UP000479000">
    <property type="component" value="Unassembled WGS sequence"/>
</dbReference>
<reference evidence="1 2" key="1">
    <citation type="submission" date="2020-02" db="EMBL/GenBank/DDBJ databases">
        <authorList>
            <person name="Ferguson B K."/>
        </authorList>
    </citation>
    <scope>NUCLEOTIDE SEQUENCE [LARGE SCALE GENOMIC DNA]</scope>
</reference>
<proteinExistence type="predicted"/>
<dbReference type="AlphaFoldDB" id="A0A6H5GRS8"/>
<evidence type="ECO:0000313" key="1">
    <source>
        <dbReference type="EMBL" id="CAB0004299.1"/>
    </source>
</evidence>